<feature type="repeat" description="PPR" evidence="3">
    <location>
        <begin position="235"/>
        <end position="269"/>
    </location>
</feature>
<feature type="repeat" description="PPR" evidence="3">
    <location>
        <begin position="305"/>
        <end position="339"/>
    </location>
</feature>
<feature type="region of interest" description="Disordered" evidence="4">
    <location>
        <begin position="34"/>
        <end position="61"/>
    </location>
</feature>
<dbReference type="Gene3D" id="1.25.40.10">
    <property type="entry name" value="Tetratricopeptide repeat domain"/>
    <property type="match status" value="4"/>
</dbReference>
<dbReference type="InterPro" id="IPR050667">
    <property type="entry name" value="PPR-containing_protein"/>
</dbReference>
<dbReference type="Gramene" id="OE9A085399T1">
    <property type="protein sequence ID" value="OE9A085399C1"/>
    <property type="gene ID" value="OE9A085399"/>
</dbReference>
<sequence>MIYSRFKPVGTKIQSSIEFHYVTLLNSKHSQSYRSHGFLHNKPRKKPIRERPHKPSRNQLRTPIPFLNDLKQCENPARALSLFHRYYEMGIKHDYPSYASLVYKLARAKNFEGVDALLDLIRKYDIKCQEAVFIALIQHFGKAELIDKAVELFRDMGRLYNCVRTVKSFNTILNVLVDNDRVIDATELFRDGHKLGFRLNSVSFNIMIKMWLEEGEWVKSRQVFDEMLEREVEPTAVTYNCQIGFLCKRGNIDKAKSFFEDMVRKEKKPNAVTYALLMEGLCSVGKYNSAKKLMFDMEYRGCKAQLVNYGVLMSDLARRGLIDEARGLLVEMKKRRVKPDVVMYNILINYLCKEGKAAEGYKVLVDMQVGGCEPNAATYRMVVDGFCRIGDFEGGLKVLNVMLNSKHFPRMETFCSLVIGLVKGGKMDDVCFVLEEMERRNMRLDLDSWEILVKSFCKDHEVVARLLIDITSTGDVFLA</sequence>
<organism evidence="5 6">
    <name type="scientific">Olea europaea subsp. europaea</name>
    <dbReference type="NCBI Taxonomy" id="158383"/>
    <lineage>
        <taxon>Eukaryota</taxon>
        <taxon>Viridiplantae</taxon>
        <taxon>Streptophyta</taxon>
        <taxon>Embryophyta</taxon>
        <taxon>Tracheophyta</taxon>
        <taxon>Spermatophyta</taxon>
        <taxon>Magnoliopsida</taxon>
        <taxon>eudicotyledons</taxon>
        <taxon>Gunneridae</taxon>
        <taxon>Pentapetalae</taxon>
        <taxon>asterids</taxon>
        <taxon>lamiids</taxon>
        <taxon>Lamiales</taxon>
        <taxon>Oleaceae</taxon>
        <taxon>Oleeae</taxon>
        <taxon>Olea</taxon>
    </lineage>
</organism>
<proteinExistence type="inferred from homology"/>
<dbReference type="NCBIfam" id="TIGR00756">
    <property type="entry name" value="PPR"/>
    <property type="match status" value="7"/>
</dbReference>
<feature type="repeat" description="PPR" evidence="3">
    <location>
        <begin position="375"/>
        <end position="409"/>
    </location>
</feature>
<reference evidence="5 6" key="1">
    <citation type="submission" date="2019-12" db="EMBL/GenBank/DDBJ databases">
        <authorList>
            <person name="Alioto T."/>
            <person name="Alioto T."/>
            <person name="Gomez Garrido J."/>
        </authorList>
    </citation>
    <scope>NUCLEOTIDE SEQUENCE [LARGE SCALE GENOMIC DNA]</scope>
</reference>
<accession>A0A8S0SHB1</accession>
<dbReference type="Proteomes" id="UP000594638">
    <property type="component" value="Unassembled WGS sequence"/>
</dbReference>
<evidence type="ECO:0000256" key="3">
    <source>
        <dbReference type="PROSITE-ProRule" id="PRU00708"/>
    </source>
</evidence>
<evidence type="ECO:0000256" key="2">
    <source>
        <dbReference type="ARBA" id="ARBA00022737"/>
    </source>
</evidence>
<dbReference type="Pfam" id="PF13041">
    <property type="entry name" value="PPR_2"/>
    <property type="match status" value="2"/>
</dbReference>
<name>A0A8S0SHB1_OLEEU</name>
<evidence type="ECO:0000256" key="4">
    <source>
        <dbReference type="SAM" id="MobiDB-lite"/>
    </source>
</evidence>
<dbReference type="PANTHER" id="PTHR47939:SF13">
    <property type="entry name" value="OS03G0201400 PROTEIN"/>
    <property type="match status" value="1"/>
</dbReference>
<comment type="caution">
    <text evidence="5">The sequence shown here is derived from an EMBL/GenBank/DDBJ whole genome shotgun (WGS) entry which is preliminary data.</text>
</comment>
<dbReference type="InterPro" id="IPR011990">
    <property type="entry name" value="TPR-like_helical_dom_sf"/>
</dbReference>
<feature type="repeat" description="PPR" evidence="3">
    <location>
        <begin position="410"/>
        <end position="444"/>
    </location>
</feature>
<gene>
    <name evidence="5" type="ORF">OLEA9_A085399</name>
</gene>
<evidence type="ECO:0000256" key="1">
    <source>
        <dbReference type="ARBA" id="ARBA00007626"/>
    </source>
</evidence>
<feature type="repeat" description="PPR" evidence="3">
    <location>
        <begin position="200"/>
        <end position="234"/>
    </location>
</feature>
<keyword evidence="6" id="KW-1185">Reference proteome</keyword>
<keyword evidence="2" id="KW-0677">Repeat</keyword>
<feature type="compositionally biased region" description="Basic residues" evidence="4">
    <location>
        <begin position="37"/>
        <end position="56"/>
    </location>
</feature>
<protein>
    <submittedName>
        <fullName evidence="5">Pentatricopeptide repeat-containing At1g07740, mitochondrial</fullName>
    </submittedName>
</protein>
<feature type="repeat" description="PPR" evidence="3">
    <location>
        <begin position="270"/>
        <end position="304"/>
    </location>
</feature>
<dbReference type="InterPro" id="IPR002885">
    <property type="entry name" value="PPR_rpt"/>
</dbReference>
<dbReference type="AlphaFoldDB" id="A0A8S0SHB1"/>
<dbReference type="Pfam" id="PF01535">
    <property type="entry name" value="PPR"/>
    <property type="match status" value="5"/>
</dbReference>
<dbReference type="PROSITE" id="PS51375">
    <property type="entry name" value="PPR"/>
    <property type="match status" value="7"/>
</dbReference>
<evidence type="ECO:0000313" key="6">
    <source>
        <dbReference type="Proteomes" id="UP000594638"/>
    </source>
</evidence>
<dbReference type="PANTHER" id="PTHR47939">
    <property type="entry name" value="MEMBRANE-ASSOCIATED SALT-INDUCIBLE PROTEIN-LIKE"/>
    <property type="match status" value="1"/>
</dbReference>
<dbReference type="OrthoDB" id="185373at2759"/>
<dbReference type="SUPFAM" id="SSF48452">
    <property type="entry name" value="TPR-like"/>
    <property type="match status" value="1"/>
</dbReference>
<feature type="repeat" description="PPR" evidence="3">
    <location>
        <begin position="340"/>
        <end position="374"/>
    </location>
</feature>
<dbReference type="EMBL" id="CACTIH010005437">
    <property type="protein sequence ID" value="CAA2992482.1"/>
    <property type="molecule type" value="Genomic_DNA"/>
</dbReference>
<comment type="similarity">
    <text evidence="1">Belongs to the PPR family. P subfamily.</text>
</comment>
<evidence type="ECO:0000313" key="5">
    <source>
        <dbReference type="EMBL" id="CAA2992482.1"/>
    </source>
</evidence>